<evidence type="ECO:0000313" key="1">
    <source>
        <dbReference type="EMBL" id="PCI77007.1"/>
    </source>
</evidence>
<comment type="caution">
    <text evidence="1">The sequence shown here is derived from an EMBL/GenBank/DDBJ whole genome shotgun (WGS) entry which is preliminary data.</text>
</comment>
<dbReference type="Proteomes" id="UP000218775">
    <property type="component" value="Unassembled WGS sequence"/>
</dbReference>
<protein>
    <submittedName>
        <fullName evidence="1">Uncharacterized protein</fullName>
    </submittedName>
</protein>
<reference evidence="2" key="1">
    <citation type="submission" date="2017-08" db="EMBL/GenBank/DDBJ databases">
        <title>A dynamic microbial community with high functional redundancy inhabits the cold, oxic subseafloor aquifer.</title>
        <authorList>
            <person name="Tully B.J."/>
            <person name="Wheat C.G."/>
            <person name="Glazer B.T."/>
            <person name="Huber J.A."/>
        </authorList>
    </citation>
    <scope>NUCLEOTIDE SEQUENCE [LARGE SCALE GENOMIC DNA]</scope>
</reference>
<dbReference type="EMBL" id="NVUK01000021">
    <property type="protein sequence ID" value="PCI77007.1"/>
    <property type="molecule type" value="Genomic_DNA"/>
</dbReference>
<proteinExistence type="predicted"/>
<accession>A0A2A4X4Q0</accession>
<name>A0A2A4X4Q0_UNCAE</name>
<gene>
    <name evidence="1" type="ORF">COB21_03545</name>
</gene>
<dbReference type="AlphaFoldDB" id="A0A2A4X4Q0"/>
<evidence type="ECO:0000313" key="2">
    <source>
        <dbReference type="Proteomes" id="UP000218775"/>
    </source>
</evidence>
<organism evidence="1 2">
    <name type="scientific">Aerophobetes bacterium</name>
    <dbReference type="NCBI Taxonomy" id="2030807"/>
    <lineage>
        <taxon>Bacteria</taxon>
        <taxon>Candidatus Aerophobota</taxon>
    </lineage>
</organism>
<sequence length="218" mass="25157">MPGEIEEISSLEASDIYAEIPVEQEIERSKHIPAHMAAPFLAMEADNHFQTSLQNVMKISQQNNLVLSELLPVVTKLGKEKAKFDALEEDETHDMSAFNEEFEKLKTLYRALKSQGESVQELANTCADKSIDKSDAEAYLNKIFPDDLDLENMDRWDFEELKENLSHWRDSLKRDIDFNTNSLFAVLQLYISCQNVMQNMTRNEIESNANRVRNQIPR</sequence>